<evidence type="ECO:0000256" key="10">
    <source>
        <dbReference type="ARBA" id="ARBA00031323"/>
    </source>
</evidence>
<evidence type="ECO:0000313" key="12">
    <source>
        <dbReference type="EMBL" id="TQS42056.1"/>
    </source>
</evidence>
<dbReference type="CDD" id="cd02440">
    <property type="entry name" value="AdoMet_MTases"/>
    <property type="match status" value="1"/>
</dbReference>
<dbReference type="Pfam" id="PF01135">
    <property type="entry name" value="PCMT"/>
    <property type="match status" value="1"/>
</dbReference>
<evidence type="ECO:0000256" key="9">
    <source>
        <dbReference type="ARBA" id="ARBA00030757"/>
    </source>
</evidence>
<evidence type="ECO:0000256" key="11">
    <source>
        <dbReference type="ARBA" id="ARBA00031350"/>
    </source>
</evidence>
<dbReference type="Proteomes" id="UP000317982">
    <property type="component" value="Unassembled WGS sequence"/>
</dbReference>
<gene>
    <name evidence="12" type="primary">fxlM</name>
    <name evidence="12" type="ORF">FL583_26060</name>
</gene>
<comment type="caution">
    <text evidence="12">The sequence shown here is derived from an EMBL/GenBank/DDBJ whole genome shotgun (WGS) entry which is preliminary data.</text>
</comment>
<evidence type="ECO:0000256" key="8">
    <source>
        <dbReference type="ARBA" id="ARBA00022691"/>
    </source>
</evidence>
<evidence type="ECO:0000256" key="5">
    <source>
        <dbReference type="ARBA" id="ARBA00022490"/>
    </source>
</evidence>
<evidence type="ECO:0000313" key="13">
    <source>
        <dbReference type="Proteomes" id="UP000317982"/>
    </source>
</evidence>
<dbReference type="NCBIfam" id="TIGR04364">
    <property type="entry name" value="methyltran_FxLD"/>
    <property type="match status" value="1"/>
</dbReference>
<dbReference type="InterPro" id="IPR000682">
    <property type="entry name" value="PCMT"/>
</dbReference>
<evidence type="ECO:0000256" key="3">
    <source>
        <dbReference type="ARBA" id="ARBA00011890"/>
    </source>
</evidence>
<comment type="subcellular location">
    <subcellularLocation>
        <location evidence="1">Cytoplasm</location>
    </subcellularLocation>
</comment>
<dbReference type="EC" id="2.1.1.77" evidence="3"/>
<dbReference type="RefSeq" id="WP_142707457.1">
    <property type="nucleotide sequence ID" value="NZ_VIRS01000020.1"/>
</dbReference>
<evidence type="ECO:0000256" key="2">
    <source>
        <dbReference type="ARBA" id="ARBA00005369"/>
    </source>
</evidence>
<dbReference type="GO" id="GO:0004719">
    <property type="term" value="F:protein-L-isoaspartate (D-aspartate) O-methyltransferase activity"/>
    <property type="evidence" value="ECO:0007669"/>
    <property type="project" value="UniProtKB-EC"/>
</dbReference>
<dbReference type="PANTHER" id="PTHR11579">
    <property type="entry name" value="PROTEIN-L-ISOASPARTATE O-METHYLTRANSFERASE"/>
    <property type="match status" value="1"/>
</dbReference>
<dbReference type="OrthoDB" id="4035289at2"/>
<dbReference type="InterPro" id="IPR027573">
    <property type="entry name" value="Methyltran_FxLD"/>
</dbReference>
<dbReference type="SUPFAM" id="SSF53335">
    <property type="entry name" value="S-adenosyl-L-methionine-dependent methyltransferases"/>
    <property type="match status" value="1"/>
</dbReference>
<keyword evidence="13" id="KW-1185">Reference proteome</keyword>
<proteinExistence type="inferred from homology"/>
<evidence type="ECO:0000256" key="1">
    <source>
        <dbReference type="ARBA" id="ARBA00004496"/>
    </source>
</evidence>
<dbReference type="Gene3D" id="3.40.50.150">
    <property type="entry name" value="Vaccinia Virus protein VP39"/>
    <property type="match status" value="1"/>
</dbReference>
<name>A0A545AL65_9ACTN</name>
<dbReference type="AlphaFoldDB" id="A0A545AL65"/>
<dbReference type="InterPro" id="IPR029063">
    <property type="entry name" value="SAM-dependent_MTases_sf"/>
</dbReference>
<protein>
    <recommendedName>
        <fullName evidence="4">Protein-L-isoaspartate O-methyltransferase</fullName>
        <ecNumber evidence="3">2.1.1.77</ecNumber>
    </recommendedName>
    <alternativeName>
        <fullName evidence="11">L-isoaspartyl protein carboxyl methyltransferase</fullName>
    </alternativeName>
    <alternativeName>
        <fullName evidence="9">Protein L-isoaspartyl methyltransferase</fullName>
    </alternativeName>
    <alternativeName>
        <fullName evidence="10">Protein-beta-aspartate methyltransferase</fullName>
    </alternativeName>
</protein>
<evidence type="ECO:0000256" key="6">
    <source>
        <dbReference type="ARBA" id="ARBA00022603"/>
    </source>
</evidence>
<dbReference type="EMBL" id="VIRS01000020">
    <property type="protein sequence ID" value="TQS42056.1"/>
    <property type="molecule type" value="Genomic_DNA"/>
</dbReference>
<reference evidence="12 13" key="1">
    <citation type="submission" date="2019-07" db="EMBL/GenBank/DDBJ databases">
        <title>Cryptosporangium phraense sp. nov., isolated from plant litter.</title>
        <authorList>
            <person name="Suriyachadkun C."/>
        </authorList>
    </citation>
    <scope>NUCLEOTIDE SEQUENCE [LARGE SCALE GENOMIC DNA]</scope>
    <source>
        <strain evidence="12 13">A-T 5661</strain>
    </source>
</reference>
<sequence>MATSGAHIEAALRRTMVGQLETWGADTGIALDPAVLDAMLLVSRAHFTRGAAPEDAYDAHAAIVTKRDPAGLAISSVSAPTIVAMMVTQLAVRPGHRVLEIGSGGYNAALLRELVGPSGQVTTLDVDPDVATGALERLRSAGYEDVEVRFADGEFGAPDRALFDRIVVTVEAADVPPAWVGQLRPGGRLVVPLRMCGLTRSVAFTDVEGVLVSSGYELCGFVPMQGAGEHREQRVPLAEGVELRLDDGQRADGEALRSALAGSRAEVGTGLRVANQEPFTEHLDLWLATMLPGFGLLTAGAAAVDRGLVNPAWPGGRTPAITRGGTLAYRSWRRFDGGAEVRVTAHGPDAADVAAEFAQAHRVWAGTRRPGSPARIAVYPAGTPDAELPAGYRLDRRHSRTVITWS</sequence>
<dbReference type="GO" id="GO:0005737">
    <property type="term" value="C:cytoplasm"/>
    <property type="evidence" value="ECO:0007669"/>
    <property type="project" value="UniProtKB-SubCell"/>
</dbReference>
<comment type="similarity">
    <text evidence="2">Belongs to the methyltransferase superfamily. L-isoaspartyl/D-aspartyl protein methyltransferase family.</text>
</comment>
<keyword evidence="8" id="KW-0949">S-adenosyl-L-methionine</keyword>
<dbReference type="PANTHER" id="PTHR11579:SF0">
    <property type="entry name" value="PROTEIN-L-ISOASPARTATE(D-ASPARTATE) O-METHYLTRANSFERASE"/>
    <property type="match status" value="1"/>
</dbReference>
<evidence type="ECO:0000256" key="7">
    <source>
        <dbReference type="ARBA" id="ARBA00022679"/>
    </source>
</evidence>
<keyword evidence="7 12" id="KW-0808">Transferase</keyword>
<evidence type="ECO:0000256" key="4">
    <source>
        <dbReference type="ARBA" id="ARBA00013346"/>
    </source>
</evidence>
<dbReference type="GO" id="GO:0032259">
    <property type="term" value="P:methylation"/>
    <property type="evidence" value="ECO:0007669"/>
    <property type="project" value="UniProtKB-KW"/>
</dbReference>
<organism evidence="12 13">
    <name type="scientific">Cryptosporangium phraense</name>
    <dbReference type="NCBI Taxonomy" id="2593070"/>
    <lineage>
        <taxon>Bacteria</taxon>
        <taxon>Bacillati</taxon>
        <taxon>Actinomycetota</taxon>
        <taxon>Actinomycetes</taxon>
        <taxon>Cryptosporangiales</taxon>
        <taxon>Cryptosporangiaceae</taxon>
        <taxon>Cryptosporangium</taxon>
    </lineage>
</organism>
<keyword evidence="5" id="KW-0963">Cytoplasm</keyword>
<accession>A0A545AL65</accession>
<dbReference type="InParanoid" id="A0A545AL65"/>
<keyword evidence="6 12" id="KW-0489">Methyltransferase</keyword>